<keyword evidence="2" id="KW-1185">Reference proteome</keyword>
<sequence length="254" mass="27214">GLTAAARSAFTLYPSSASLMAGSKRDFHGSFPCALCSASQPRSSPGTPADSPPYSCEVAFARYIVSFPAAGIVSRKSIWARSCLIDKGVHEGDTPFRSPARPSFGSGFWATAFQNIGRVDSTVERTHIMKPPPPIPEWYAAIVPTHRDVAIIWSEQFPNQPLTRTRRNTMTTHGVSGSAALLEHAETDVRALGNLGHDGAVLALGLVVGHRVGRSEQIQHGQQHSTVEHHRGIPEAGGVGACPWGITCRAWESL</sequence>
<evidence type="ECO:0000313" key="2">
    <source>
        <dbReference type="Proteomes" id="UP001295794"/>
    </source>
</evidence>
<organism evidence="1 2">
    <name type="scientific">Mycena citricolor</name>
    <dbReference type="NCBI Taxonomy" id="2018698"/>
    <lineage>
        <taxon>Eukaryota</taxon>
        <taxon>Fungi</taxon>
        <taxon>Dikarya</taxon>
        <taxon>Basidiomycota</taxon>
        <taxon>Agaricomycotina</taxon>
        <taxon>Agaricomycetes</taxon>
        <taxon>Agaricomycetidae</taxon>
        <taxon>Agaricales</taxon>
        <taxon>Marasmiineae</taxon>
        <taxon>Mycenaceae</taxon>
        <taxon>Mycena</taxon>
    </lineage>
</organism>
<dbReference type="Proteomes" id="UP001295794">
    <property type="component" value="Unassembled WGS sequence"/>
</dbReference>
<comment type="caution">
    <text evidence="1">The sequence shown here is derived from an EMBL/GenBank/DDBJ whole genome shotgun (WGS) entry which is preliminary data.</text>
</comment>
<dbReference type="EMBL" id="CAVNYO010000044">
    <property type="protein sequence ID" value="CAK5263772.1"/>
    <property type="molecule type" value="Genomic_DNA"/>
</dbReference>
<feature type="non-terminal residue" evidence="1">
    <location>
        <position position="1"/>
    </location>
</feature>
<dbReference type="AlphaFoldDB" id="A0AAD2Q1F6"/>
<reference evidence="1" key="1">
    <citation type="submission" date="2023-11" db="EMBL/GenBank/DDBJ databases">
        <authorList>
            <person name="De Vega J J."/>
            <person name="De Vega J J."/>
        </authorList>
    </citation>
    <scope>NUCLEOTIDE SEQUENCE</scope>
</reference>
<accession>A0AAD2Q1F6</accession>
<evidence type="ECO:0000313" key="1">
    <source>
        <dbReference type="EMBL" id="CAK5263772.1"/>
    </source>
</evidence>
<protein>
    <submittedName>
        <fullName evidence="1">Uncharacterized protein</fullName>
    </submittedName>
</protein>
<name>A0AAD2Q1F6_9AGAR</name>
<gene>
    <name evidence="1" type="ORF">MYCIT1_LOCUS3403</name>
</gene>
<proteinExistence type="predicted"/>